<dbReference type="CDD" id="cd00548">
    <property type="entry name" value="NrfA-like"/>
    <property type="match status" value="1"/>
</dbReference>
<comment type="function">
    <text evidence="14">Catalyzes the reduction of nitrite to ammonia, consuming six electrons in the process.</text>
</comment>
<evidence type="ECO:0000256" key="14">
    <source>
        <dbReference type="HAMAP-Rule" id="MF_01182"/>
    </source>
</evidence>
<evidence type="ECO:0000256" key="6">
    <source>
        <dbReference type="ARBA" id="ARBA00022723"/>
    </source>
</evidence>
<comment type="catalytic activity">
    <reaction evidence="13 14">
        <text>6 Fe(III)-[cytochrome c] + NH4(+) + 2 H2O = 6 Fe(II)-[cytochrome c] + nitrite + 8 H(+)</text>
        <dbReference type="Rhea" id="RHEA:13089"/>
        <dbReference type="Rhea" id="RHEA-COMP:10350"/>
        <dbReference type="Rhea" id="RHEA-COMP:14399"/>
        <dbReference type="ChEBI" id="CHEBI:15377"/>
        <dbReference type="ChEBI" id="CHEBI:15378"/>
        <dbReference type="ChEBI" id="CHEBI:16301"/>
        <dbReference type="ChEBI" id="CHEBI:28938"/>
        <dbReference type="ChEBI" id="CHEBI:29033"/>
        <dbReference type="ChEBI" id="CHEBI:29034"/>
        <dbReference type="EC" id="1.7.2.2"/>
    </reaction>
</comment>
<keyword evidence="9 14" id="KW-0106">Calcium</keyword>
<evidence type="ECO:0000256" key="3">
    <source>
        <dbReference type="ARBA" id="ARBA00009288"/>
    </source>
</evidence>
<dbReference type="EC" id="1.7.2.2" evidence="14"/>
<dbReference type="GO" id="GO:0030288">
    <property type="term" value="C:outer membrane-bounded periplasmic space"/>
    <property type="evidence" value="ECO:0007669"/>
    <property type="project" value="TreeGrafter"/>
</dbReference>
<gene>
    <name evidence="14" type="primary">nrfA</name>
    <name evidence="15" type="ORF">EI427_20705</name>
</gene>
<feature type="binding site" description="axial binding residue" evidence="14">
    <location>
        <position position="408"/>
    </location>
    <ligand>
        <name>heme c</name>
        <dbReference type="ChEBI" id="CHEBI:61717"/>
        <label>4</label>
    </ligand>
    <ligandPart>
        <name>Fe</name>
        <dbReference type="ChEBI" id="CHEBI:18248"/>
    </ligandPart>
</feature>
<dbReference type="FunFam" id="1.20.140.10:FF:000014">
    <property type="entry name" value="Cytochrome c-552"/>
    <property type="match status" value="1"/>
</dbReference>
<comment type="cofactor">
    <cofactor evidence="14">
        <name>Ca(2+)</name>
        <dbReference type="ChEBI" id="CHEBI:29108"/>
    </cofactor>
    <text evidence="14">Binds 1 Ca(2+) ion per monomer.</text>
</comment>
<dbReference type="PIRSF" id="PIRSF000243">
    <property type="entry name" value="Cyt_c552"/>
    <property type="match status" value="1"/>
</dbReference>
<dbReference type="UniPathway" id="UPA00653"/>
<feature type="binding site" description="covalent" evidence="14">
    <location>
        <position position="181"/>
    </location>
    <ligand>
        <name>heme c</name>
        <dbReference type="ChEBI" id="CHEBI:61717"/>
        <label>2</label>
    </ligand>
</feature>
<name>A0A3Q9FTE3_9BACT</name>
<evidence type="ECO:0000256" key="10">
    <source>
        <dbReference type="ARBA" id="ARBA00022982"/>
    </source>
</evidence>
<dbReference type="SMR" id="A0A3Q9FTE3"/>
<feature type="binding site" description="covalent" evidence="14">
    <location>
        <position position="332"/>
    </location>
    <ligand>
        <name>heme c</name>
        <dbReference type="ChEBI" id="CHEBI:61717"/>
        <label>5</label>
    </ligand>
</feature>
<feature type="binding site" description="covalent" evidence="14">
    <location>
        <position position="223"/>
    </location>
    <ligand>
        <name>heme c</name>
        <dbReference type="ChEBI" id="CHEBI:61717"/>
        <label>3</label>
    </ligand>
</feature>
<feature type="binding site" description="covalent" evidence="14">
    <location>
        <position position="329"/>
    </location>
    <ligand>
        <name>heme c</name>
        <dbReference type="ChEBI" id="CHEBI:61717"/>
        <label>5</label>
    </ligand>
</feature>
<dbReference type="OrthoDB" id="9780421at2"/>
<keyword evidence="6 14" id="KW-0479">Metal-binding</keyword>
<feature type="binding site" description="axial binding residue" evidence="14">
    <location>
        <position position="224"/>
    </location>
    <ligand>
        <name>heme c</name>
        <dbReference type="ChEBI" id="CHEBI:61717"/>
        <label>3</label>
    </ligand>
    <ligandPart>
        <name>Fe</name>
        <dbReference type="ChEBI" id="CHEBI:18248"/>
    </ligandPart>
</feature>
<dbReference type="InterPro" id="IPR003321">
    <property type="entry name" value="Cyt_c552"/>
</dbReference>
<feature type="binding site" description="covalent" evidence="14">
    <location>
        <position position="298"/>
    </location>
    <ligand>
        <name>heme c</name>
        <dbReference type="ChEBI" id="CHEBI:61717"/>
        <label>4</label>
    </ligand>
</feature>
<feature type="binding site" evidence="14">
    <location>
        <position position="280"/>
    </location>
    <ligand>
        <name>substrate</name>
    </ligand>
</feature>
<evidence type="ECO:0000256" key="9">
    <source>
        <dbReference type="ARBA" id="ARBA00022837"/>
    </source>
</evidence>
<feature type="binding site" description="covalent" evidence="14">
    <location>
        <position position="143"/>
    </location>
    <ligand>
        <name>heme c</name>
        <dbReference type="ChEBI" id="CHEBI:61717"/>
        <label>1</label>
    </ligand>
</feature>
<sequence>MSSKLKNWLLFIATCLVVILLAMLGSNITERKSESQFAYQPQVKITEFEPRNEVWGENFPRQYQSFMKTKEMNFSTMLNGNQEKDILEDSPELVVLWAGYGFSKDYNAPRGHGYAIKDIRETLRTGGPTGPGTGPMPSTCWTCKSPDVPRLMNEIGISEFYAGKWADKGAEIVNPIGCADCHDNKTMALKISRPALIEAFESMGKDINDASHQEMRSLVCAQCHVEYYFNKKEPKKGVPYLTFPWANGMTVEGAEKYYDDINFSDWTHSMSKTPMLKAQHPGYETFQQGIHAKRGVSCADCHMPYKTEGGQKFTDHHIQSPLSNPANSCQVCHRQEEKELIENVYSNQRKVKERTKRLEKILVRTHVEAKKAWDLGATEAQMKPILMDIRHAQWRWDYAVASHGGSFHAPVEISRIVTTATDKAQEARIKLARLLADLGYDKEVPYPAIETKAKAQKYIGLDMPKLEKEKKTFEKNIIPKWLEQAKAREAKYPTETVSSK</sequence>
<feature type="binding site" description="axial binding residue" evidence="14">
    <location>
        <position position="182"/>
    </location>
    <ligand>
        <name>heme c</name>
        <dbReference type="ChEBI" id="CHEBI:61717"/>
        <label>2</label>
    </ligand>
    <ligandPart>
        <name>Fe</name>
        <dbReference type="ChEBI" id="CHEBI:18248"/>
    </ligandPart>
</feature>
<evidence type="ECO:0000256" key="1">
    <source>
        <dbReference type="ARBA" id="ARBA00004418"/>
    </source>
</evidence>
<evidence type="ECO:0000256" key="12">
    <source>
        <dbReference type="ARBA" id="ARBA00023004"/>
    </source>
</evidence>
<evidence type="ECO:0000256" key="8">
    <source>
        <dbReference type="ARBA" id="ARBA00022764"/>
    </source>
</evidence>
<dbReference type="GO" id="GO:0020037">
    <property type="term" value="F:heme binding"/>
    <property type="evidence" value="ECO:0007669"/>
    <property type="project" value="InterPro"/>
</dbReference>
<dbReference type="GO" id="GO:0005509">
    <property type="term" value="F:calcium ion binding"/>
    <property type="evidence" value="ECO:0007669"/>
    <property type="project" value="UniProtKB-UniRule"/>
</dbReference>
<dbReference type="Gene3D" id="1.10.1130.10">
    <property type="entry name" value="Flavocytochrome C3, Chain A"/>
    <property type="match status" value="1"/>
</dbReference>
<evidence type="ECO:0000256" key="2">
    <source>
        <dbReference type="ARBA" id="ARBA00005096"/>
    </source>
</evidence>
<comment type="similarity">
    <text evidence="3 14">Belongs to the cytochrome c-552 family.</text>
</comment>
<dbReference type="GO" id="GO:0042128">
    <property type="term" value="P:nitrate assimilation"/>
    <property type="evidence" value="ECO:0007669"/>
    <property type="project" value="UniProtKB-UniRule"/>
</dbReference>
<organism evidence="15 16">
    <name type="scientific">Flammeovirga pectinis</name>
    <dbReference type="NCBI Taxonomy" id="2494373"/>
    <lineage>
        <taxon>Bacteria</taxon>
        <taxon>Pseudomonadati</taxon>
        <taxon>Bacteroidota</taxon>
        <taxon>Cytophagia</taxon>
        <taxon>Cytophagales</taxon>
        <taxon>Flammeovirgaceae</taxon>
        <taxon>Flammeovirga</taxon>
    </lineage>
</organism>
<evidence type="ECO:0000256" key="13">
    <source>
        <dbReference type="ARBA" id="ARBA00049131"/>
    </source>
</evidence>
<dbReference type="NCBIfam" id="NF008339">
    <property type="entry name" value="PRK11125.1"/>
    <property type="match status" value="1"/>
</dbReference>
<keyword evidence="7 14" id="KW-0732">Signal</keyword>
<keyword evidence="12 14" id="KW-0408">Iron</keyword>
<feature type="binding site" evidence="14">
    <location>
        <position position="227"/>
    </location>
    <ligand>
        <name>substrate</name>
    </ligand>
</feature>
<dbReference type="PANTHER" id="PTHR30633">
    <property type="entry name" value="CYTOCHROME C-552 RESPIRATORY NITRITE REDUCTASE"/>
    <property type="match status" value="1"/>
</dbReference>
<dbReference type="PANTHER" id="PTHR30633:SF0">
    <property type="entry name" value="CYTOCHROME C-552"/>
    <property type="match status" value="1"/>
</dbReference>
<evidence type="ECO:0000313" key="15">
    <source>
        <dbReference type="EMBL" id="AZQ64647.1"/>
    </source>
</evidence>
<keyword evidence="8 14" id="KW-0574">Periplasm</keyword>
<evidence type="ECO:0000256" key="4">
    <source>
        <dbReference type="ARBA" id="ARBA00022448"/>
    </source>
</evidence>
<feature type="binding site" description="covalent" evidence="14">
    <location>
        <position position="220"/>
    </location>
    <ligand>
        <name>heme c</name>
        <dbReference type="ChEBI" id="CHEBI:61717"/>
        <label>3</label>
    </ligand>
</feature>
<dbReference type="Pfam" id="PF02335">
    <property type="entry name" value="Cytochrom_C552"/>
    <property type="match status" value="1"/>
</dbReference>
<comment type="subcellular location">
    <subcellularLocation>
        <location evidence="1 14">Periplasm</location>
    </subcellularLocation>
</comment>
<dbReference type="InterPro" id="IPR017570">
    <property type="entry name" value="Cyt_c_NO2Rdtase_formate-dep"/>
</dbReference>
<feature type="binding site" description="axial binding residue" evidence="14">
    <location>
        <position position="333"/>
    </location>
    <ligand>
        <name>heme c</name>
        <dbReference type="ChEBI" id="CHEBI:61717"/>
        <label>5</label>
    </ligand>
    <ligandPart>
        <name>Fe</name>
        <dbReference type="ChEBI" id="CHEBI:18248"/>
    </ligandPart>
</feature>
<keyword evidence="16" id="KW-1185">Reference proteome</keyword>
<feature type="binding site" evidence="14">
    <location>
        <position position="277"/>
    </location>
    <ligand>
        <name>Ca(2+)</name>
        <dbReference type="ChEBI" id="CHEBI:29108"/>
    </ligand>
</feature>
<keyword evidence="11 14" id="KW-0560">Oxidoreductase</keyword>
<dbReference type="HAMAP" id="MF_01182">
    <property type="entry name" value="Cytochrom_C552"/>
    <property type="match status" value="1"/>
</dbReference>
<evidence type="ECO:0000256" key="7">
    <source>
        <dbReference type="ARBA" id="ARBA00022729"/>
    </source>
</evidence>
<dbReference type="EMBL" id="CP034563">
    <property type="protein sequence ID" value="AZQ64647.1"/>
    <property type="molecule type" value="Genomic_DNA"/>
</dbReference>
<dbReference type="Proteomes" id="UP000267268">
    <property type="component" value="Chromosome 2"/>
</dbReference>
<feature type="binding site" evidence="14">
    <location>
        <position position="227"/>
    </location>
    <ligand>
        <name>Ca(2+)</name>
        <dbReference type="ChEBI" id="CHEBI:29108"/>
    </ligand>
</feature>
<evidence type="ECO:0000313" key="16">
    <source>
        <dbReference type="Proteomes" id="UP000267268"/>
    </source>
</evidence>
<comment type="cofactor">
    <cofactor evidence="14">
        <name>heme c</name>
        <dbReference type="ChEBI" id="CHEBI:61717"/>
    </cofactor>
    <text evidence="14">Binds 5 heme c groups covalently per monomer.</text>
</comment>
<feature type="binding site" description="covalent" evidence="14">
    <location>
        <position position="178"/>
    </location>
    <ligand>
        <name>heme c</name>
        <dbReference type="ChEBI" id="CHEBI:61717"/>
        <label>2</label>
    </ligand>
</feature>
<feature type="binding site" description="covalent" evidence="14">
    <location>
        <position position="301"/>
    </location>
    <ligand>
        <name>heme c</name>
        <dbReference type="ChEBI" id="CHEBI:61717"/>
        <label>4</label>
    </ligand>
</feature>
<feature type="binding site" description="axial binding residue" evidence="14">
    <location>
        <position position="291"/>
    </location>
    <ligand>
        <name>heme c</name>
        <dbReference type="ChEBI" id="CHEBI:61717"/>
        <label>5</label>
    </ligand>
    <ligandPart>
        <name>Fe</name>
        <dbReference type="ChEBI" id="CHEBI:18248"/>
    </ligandPart>
</feature>
<reference evidence="15 16" key="1">
    <citation type="submission" date="2018-12" db="EMBL/GenBank/DDBJ databases">
        <title>Flammeovirga pectinis sp. nov., isolated from the gut of the Korean scallop, Patinopecten yessoensis.</title>
        <authorList>
            <person name="Bae J.-W."/>
            <person name="Jeong Y.-S."/>
            <person name="Kang W."/>
        </authorList>
    </citation>
    <scope>NUCLEOTIDE SEQUENCE [LARGE SCALE GENOMIC DNA]</scope>
    <source>
        <strain evidence="15 16">L12M1</strain>
    </source>
</reference>
<dbReference type="Gene3D" id="1.20.140.10">
    <property type="entry name" value="Butyryl-CoA Dehydrogenase, subunit A, domain 3"/>
    <property type="match status" value="1"/>
</dbReference>
<dbReference type="InterPro" id="IPR036280">
    <property type="entry name" value="Multihaem_cyt_sf"/>
</dbReference>
<feature type="binding site" description="axial binding residue" evidence="14">
    <location>
        <position position="302"/>
    </location>
    <ligand>
        <name>heme c</name>
        <dbReference type="ChEBI" id="CHEBI:61717"/>
        <label>4</label>
    </ligand>
    <ligandPart>
        <name>Fe</name>
        <dbReference type="ChEBI" id="CHEBI:18248"/>
    </ligandPart>
</feature>
<dbReference type="GO" id="GO:0005506">
    <property type="term" value="F:iron ion binding"/>
    <property type="evidence" value="ECO:0007669"/>
    <property type="project" value="UniProtKB-UniRule"/>
</dbReference>
<keyword evidence="10 14" id="KW-0249">Electron transport</keyword>
<evidence type="ECO:0000256" key="5">
    <source>
        <dbReference type="ARBA" id="ARBA00022617"/>
    </source>
</evidence>
<comment type="pathway">
    <text evidence="2 14">Nitrogen metabolism; nitrate reduction (assimilation).</text>
</comment>
<keyword evidence="5 14" id="KW-0349">Heme</keyword>
<dbReference type="GO" id="GO:0019645">
    <property type="term" value="P:anaerobic electron transport chain"/>
    <property type="evidence" value="ECO:0007669"/>
    <property type="project" value="TreeGrafter"/>
</dbReference>
<feature type="binding site" description="covalent" evidence="14">
    <location>
        <position position="140"/>
    </location>
    <ligand>
        <name>heme c</name>
        <dbReference type="ChEBI" id="CHEBI:61717"/>
        <label>1</label>
    </ligand>
</feature>
<accession>A0A3Q9FTE3</accession>
<dbReference type="AlphaFoldDB" id="A0A3Q9FTE3"/>
<dbReference type="KEGG" id="fll:EI427_20705"/>
<feature type="binding site" description="axial binding residue" evidence="14">
    <location>
        <position position="316"/>
    </location>
    <ligand>
        <name>heme c</name>
        <dbReference type="ChEBI" id="CHEBI:61717"/>
        <label>2</label>
    </ligand>
    <ligandPart>
        <name>Fe</name>
        <dbReference type="ChEBI" id="CHEBI:18248"/>
    </ligandPart>
</feature>
<protein>
    <recommendedName>
        <fullName evidence="14">Cytochrome c-552</fullName>
        <ecNumber evidence="14">1.7.2.2</ecNumber>
    </recommendedName>
    <alternativeName>
        <fullName evidence="14">Ammonia-forming cytochrome c nitrite reductase</fullName>
        <shortName evidence="14">Cytochrome c nitrite reductase</shortName>
    </alternativeName>
</protein>
<feature type="binding site" description="axial binding residue" evidence="14">
    <location>
        <position position="112"/>
    </location>
    <ligand>
        <name>heme c</name>
        <dbReference type="ChEBI" id="CHEBI:61717"/>
        <label>3</label>
    </ligand>
    <ligandPart>
        <name>Fe</name>
        <dbReference type="ChEBI" id="CHEBI:18248"/>
    </ligandPart>
</feature>
<feature type="binding site" evidence="14">
    <location>
        <position position="226"/>
    </location>
    <ligand>
        <name>Ca(2+)</name>
        <dbReference type="ChEBI" id="CHEBI:29108"/>
    </ligand>
</feature>
<dbReference type="SUPFAM" id="SSF48695">
    <property type="entry name" value="Multiheme cytochromes"/>
    <property type="match status" value="1"/>
</dbReference>
<dbReference type="GO" id="GO:0042279">
    <property type="term" value="F:nitrite reductase (cytochrome, ammonia-forming) activity"/>
    <property type="evidence" value="ECO:0007669"/>
    <property type="project" value="UniProtKB-UniRule"/>
</dbReference>
<feature type="binding site" evidence="14">
    <location>
        <position position="279"/>
    </location>
    <ligand>
        <name>Ca(2+)</name>
        <dbReference type="ChEBI" id="CHEBI:29108"/>
    </ligand>
</feature>
<feature type="binding site" description="axial binding residue" evidence="14">
    <location>
        <position position="144"/>
    </location>
    <ligand>
        <name>heme c</name>
        <dbReference type="ChEBI" id="CHEBI:61717"/>
        <label>1</label>
    </ligand>
    <ligandPart>
        <name>Fe</name>
        <dbReference type="ChEBI" id="CHEBI:18248"/>
    </ligandPart>
</feature>
<dbReference type="RefSeq" id="WP_126618550.1">
    <property type="nucleotide sequence ID" value="NZ_CP034563.1"/>
</dbReference>
<proteinExistence type="inferred from homology"/>
<keyword evidence="4 14" id="KW-0813">Transport</keyword>
<evidence type="ECO:0000256" key="11">
    <source>
        <dbReference type="ARBA" id="ARBA00023002"/>
    </source>
</evidence>